<dbReference type="AlphaFoldDB" id="A0A3B3R0C8"/>
<proteinExistence type="predicted"/>
<reference evidence="8" key="2">
    <citation type="submission" date="2025-09" db="UniProtKB">
        <authorList>
            <consortium name="Ensembl"/>
        </authorList>
    </citation>
    <scope>IDENTIFICATION</scope>
</reference>
<dbReference type="GeneTree" id="ENSGT00940000156694"/>
<name>A0A3B3R0C8_9TELE</name>
<dbReference type="PANTHER" id="PTHR10270:SF204">
    <property type="entry name" value="TRANSCRIPTION FACTOR SOX-18"/>
    <property type="match status" value="1"/>
</dbReference>
<sequence length="278" mass="31272">MRRAGGESRVRRPMNAFMVWAKDERKRLALRNPDLHNAVLSKMLGRSSEADRWPFVEEAERLRQQHLQDHPNYKYRPRRRRRIKAVKTQEPHLVPHLLPEPEGYGLPTPRLSLPDGLERNKGEEVSATFFPEHVEEGVVPTVLWERPHPVSHPLATPQGKTWLQPQSHLQPAGRYYECFYTEDGHGGGLGHGLMGPACPHPEPATTPVFDPGSDASMEFWTDAECDEFEQYLSSSDRTPLEGVAPGWGRNAPHVESSPLISALSDASSAVYYSTCITG</sequence>
<keyword evidence="9" id="KW-1185">Reference proteome</keyword>
<dbReference type="PROSITE" id="PS51516">
    <property type="entry name" value="SOX_C"/>
    <property type="match status" value="1"/>
</dbReference>
<dbReference type="InterPro" id="IPR021934">
    <property type="entry name" value="Sox_C"/>
</dbReference>
<organism evidence="8 9">
    <name type="scientific">Paramormyrops kingsleyae</name>
    <dbReference type="NCBI Taxonomy" id="1676925"/>
    <lineage>
        <taxon>Eukaryota</taxon>
        <taxon>Metazoa</taxon>
        <taxon>Chordata</taxon>
        <taxon>Craniata</taxon>
        <taxon>Vertebrata</taxon>
        <taxon>Euteleostomi</taxon>
        <taxon>Actinopterygii</taxon>
        <taxon>Neopterygii</taxon>
        <taxon>Teleostei</taxon>
        <taxon>Osteoglossocephala</taxon>
        <taxon>Osteoglossomorpha</taxon>
        <taxon>Osteoglossiformes</taxon>
        <taxon>Mormyridae</taxon>
        <taxon>Paramormyrops</taxon>
    </lineage>
</organism>
<reference evidence="8" key="1">
    <citation type="submission" date="2025-08" db="UniProtKB">
        <authorList>
            <consortium name="Ensembl"/>
        </authorList>
    </citation>
    <scope>IDENTIFICATION</scope>
</reference>
<evidence type="ECO:0000256" key="1">
    <source>
        <dbReference type="ARBA" id="ARBA00023015"/>
    </source>
</evidence>
<evidence type="ECO:0000256" key="2">
    <source>
        <dbReference type="ARBA" id="ARBA00023125"/>
    </source>
</evidence>
<dbReference type="SUPFAM" id="SSF47095">
    <property type="entry name" value="HMG-box"/>
    <property type="match status" value="1"/>
</dbReference>
<dbReference type="Proteomes" id="UP000261540">
    <property type="component" value="Unplaced"/>
</dbReference>
<dbReference type="Pfam" id="PF00505">
    <property type="entry name" value="HMG_box"/>
    <property type="match status" value="1"/>
</dbReference>
<dbReference type="PROSITE" id="PS50118">
    <property type="entry name" value="HMG_BOX_2"/>
    <property type="match status" value="1"/>
</dbReference>
<evidence type="ECO:0000259" key="7">
    <source>
        <dbReference type="PROSITE" id="PS51516"/>
    </source>
</evidence>
<evidence type="ECO:0000256" key="5">
    <source>
        <dbReference type="PROSITE-ProRule" id="PRU00267"/>
    </source>
</evidence>
<accession>A0A3B3R0C8</accession>
<dbReference type="Gene3D" id="1.10.30.10">
    <property type="entry name" value="High mobility group box domain"/>
    <property type="match status" value="1"/>
</dbReference>
<keyword evidence="3" id="KW-0804">Transcription</keyword>
<dbReference type="GO" id="GO:0000978">
    <property type="term" value="F:RNA polymerase II cis-regulatory region sequence-specific DNA binding"/>
    <property type="evidence" value="ECO:0007669"/>
    <property type="project" value="TreeGrafter"/>
</dbReference>
<dbReference type="InterPro" id="IPR036910">
    <property type="entry name" value="HMG_box_dom_sf"/>
</dbReference>
<dbReference type="Ensembl" id="ENSPKIT00000023795.1">
    <property type="protein sequence ID" value="ENSPKIP00000011843.1"/>
    <property type="gene ID" value="ENSPKIG00000018767.1"/>
</dbReference>
<evidence type="ECO:0000313" key="8">
    <source>
        <dbReference type="Ensembl" id="ENSPKIP00000011843.1"/>
    </source>
</evidence>
<dbReference type="GO" id="GO:0001228">
    <property type="term" value="F:DNA-binding transcription activator activity, RNA polymerase II-specific"/>
    <property type="evidence" value="ECO:0007669"/>
    <property type="project" value="TreeGrafter"/>
</dbReference>
<dbReference type="InterPro" id="IPR050140">
    <property type="entry name" value="SRY-related_HMG-box_TF-like"/>
</dbReference>
<dbReference type="SMART" id="SM00398">
    <property type="entry name" value="HMG"/>
    <property type="match status" value="1"/>
</dbReference>
<evidence type="ECO:0000313" key="9">
    <source>
        <dbReference type="Proteomes" id="UP000261540"/>
    </source>
</evidence>
<keyword evidence="4 5" id="KW-0539">Nucleus</keyword>
<dbReference type="GO" id="GO:0005634">
    <property type="term" value="C:nucleus"/>
    <property type="evidence" value="ECO:0007669"/>
    <property type="project" value="UniProtKB-UniRule"/>
</dbReference>
<evidence type="ECO:0000256" key="3">
    <source>
        <dbReference type="ARBA" id="ARBA00023163"/>
    </source>
</evidence>
<keyword evidence="2 5" id="KW-0238">DNA-binding</keyword>
<dbReference type="STRING" id="1676925.ENSPKIP00000011843"/>
<dbReference type="InterPro" id="IPR009071">
    <property type="entry name" value="HMG_box_dom"/>
</dbReference>
<protein>
    <submittedName>
        <fullName evidence="8">SRY-box transcription factor 18</fullName>
    </submittedName>
</protein>
<evidence type="ECO:0000259" key="6">
    <source>
        <dbReference type="PROSITE" id="PS50118"/>
    </source>
</evidence>
<evidence type="ECO:0000256" key="4">
    <source>
        <dbReference type="ARBA" id="ARBA00023242"/>
    </source>
</evidence>
<dbReference type="GO" id="GO:0001946">
    <property type="term" value="P:lymphangiogenesis"/>
    <property type="evidence" value="ECO:0007669"/>
    <property type="project" value="TreeGrafter"/>
</dbReference>
<dbReference type="GO" id="GO:0001525">
    <property type="term" value="P:angiogenesis"/>
    <property type="evidence" value="ECO:0007669"/>
    <property type="project" value="TreeGrafter"/>
</dbReference>
<feature type="DNA-binding region" description="HMG box" evidence="5">
    <location>
        <begin position="10"/>
        <end position="74"/>
    </location>
</feature>
<dbReference type="PANTHER" id="PTHR10270">
    <property type="entry name" value="SOX TRANSCRIPTION FACTOR"/>
    <property type="match status" value="1"/>
</dbReference>
<keyword evidence="1" id="KW-0805">Transcription regulation</keyword>
<dbReference type="GO" id="GO:0001570">
    <property type="term" value="P:vasculogenesis"/>
    <property type="evidence" value="ECO:0007669"/>
    <property type="project" value="TreeGrafter"/>
</dbReference>
<feature type="domain" description="HMG box" evidence="6">
    <location>
        <begin position="10"/>
        <end position="74"/>
    </location>
</feature>
<feature type="domain" description="Sox C-terminal" evidence="7">
    <location>
        <begin position="159"/>
        <end position="277"/>
    </location>
</feature>